<dbReference type="AlphaFoldDB" id="A0A0N8TGE0"/>
<keyword evidence="1" id="KW-1133">Transmembrane helix</keyword>
<evidence type="ECO:0000313" key="2">
    <source>
        <dbReference type="EMBL" id="KPZ21729.1"/>
    </source>
</evidence>
<gene>
    <name evidence="2" type="ORF">ALO40_200168</name>
</gene>
<name>A0A0N8TGE0_9PSED</name>
<evidence type="ECO:0000313" key="3">
    <source>
        <dbReference type="Proteomes" id="UP000050317"/>
    </source>
</evidence>
<comment type="caution">
    <text evidence="2">The sequence shown here is derived from an EMBL/GenBank/DDBJ whole genome shotgun (WGS) entry which is preliminary data.</text>
</comment>
<sequence length="40" mass="4437">MALSLSTYFTLLGFFFGVYGLGCVWGRFLLGMKQLLDASI</sequence>
<organism evidence="2 3">
    <name type="scientific">Pseudomonas syringae pv. viburni</name>
    <dbReference type="NCBI Taxonomy" id="251703"/>
    <lineage>
        <taxon>Bacteria</taxon>
        <taxon>Pseudomonadati</taxon>
        <taxon>Pseudomonadota</taxon>
        <taxon>Gammaproteobacteria</taxon>
        <taxon>Pseudomonadales</taxon>
        <taxon>Pseudomonadaceae</taxon>
        <taxon>Pseudomonas</taxon>
    </lineage>
</organism>
<dbReference type="PATRIC" id="fig|251703.9.peg.2311"/>
<keyword evidence="1" id="KW-0472">Membrane</keyword>
<accession>A0A0N8TGE0</accession>
<protein>
    <submittedName>
        <fullName evidence="2">Uncharacterized protein</fullName>
    </submittedName>
</protein>
<evidence type="ECO:0000256" key="1">
    <source>
        <dbReference type="SAM" id="Phobius"/>
    </source>
</evidence>
<reference evidence="2 3" key="1">
    <citation type="submission" date="2015-09" db="EMBL/GenBank/DDBJ databases">
        <title>Genome announcement of multiple Pseudomonas syringae strains.</title>
        <authorList>
            <person name="Thakur S."/>
            <person name="Wang P.W."/>
            <person name="Gong Y."/>
            <person name="Weir B.S."/>
            <person name="Guttman D.S."/>
        </authorList>
    </citation>
    <scope>NUCLEOTIDE SEQUENCE [LARGE SCALE GENOMIC DNA]</scope>
    <source>
        <strain evidence="2 3">ICMP3963</strain>
    </source>
</reference>
<dbReference type="Proteomes" id="UP000050317">
    <property type="component" value="Unassembled WGS sequence"/>
</dbReference>
<keyword evidence="1" id="KW-0812">Transmembrane</keyword>
<feature type="transmembrane region" description="Helical" evidence="1">
    <location>
        <begin position="6"/>
        <end position="30"/>
    </location>
</feature>
<proteinExistence type="predicted"/>
<dbReference type="EMBL" id="LJRR01000094">
    <property type="protein sequence ID" value="KPZ21729.1"/>
    <property type="molecule type" value="Genomic_DNA"/>
</dbReference>